<evidence type="ECO:0000313" key="2">
    <source>
        <dbReference type="EMBL" id="GGB55694.1"/>
    </source>
</evidence>
<proteinExistence type="predicted"/>
<dbReference type="EMBL" id="BMGD01000002">
    <property type="protein sequence ID" value="GGB55694.1"/>
    <property type="molecule type" value="Genomic_DNA"/>
</dbReference>
<gene>
    <name evidence="2" type="ORF">GCM10010833_08000</name>
</gene>
<evidence type="ECO:0000259" key="1">
    <source>
        <dbReference type="Pfam" id="PF10593"/>
    </source>
</evidence>
<sequence>MFDILNAALAGMTAGPKKLERALQYVAEDEAGFSQDALLKALKDAGPGDDLLGILRRKLARWDNEIADWAGVTPVNTAERRTVIYDRLGLDDLWKGFCNDRLPFQPLARPTVIATDHEQWYTPEIQSSRDYYWKQYSGQLLRQGWAEDSILQLDDSTSSVVERLADPTAETAYQSKGLVIGYVQSGKTANFTGVIAKAADAGYRLIIVLGGMLDVLRSQTQRRIDKELVGRELLDRAYVNDPDWGEFLTHGAKPSELGAFDLVRLTGPEGDYQRLALGVEALKFAPKNPALPFNHPDNLYSAPTRIAVLKKNSKVVQRLLTDLTSLGRQKIGAALDQVPVLIIDDESDQASINTKKQTPGALEEERNATNQAIVDLLRLLPRSQYIGYTATPFANVFVDPASEGDIFPKDFLIALPRPIGYMGVSDFYDFEEGNEDVKPNKRDFVREVIGEDSDPKNLQSAIDSYVLAGAIKLWRSERNPKLKFRHHTMLVHVSQLVVDQKALAGDVRKVFAAAGYDGGKGLERLAALFEDDFKPVFDRRGEGEVFPASLEELLPNLGDCLQRIGEAGDAVLVVNNETKEQTPDFDKQSVWKILVGGTKLSRGYTVEGLTVSYYRRRAGAGDTLMQMGRWFGFRRGYKDLVRLFIGTKEKKSAKGYATIDLYEAFGGVCRDEELFRKDLERYASMEQPRMTPAKIPPLVPQHMLRPTAANKMRNAVIQFRNFGGQLAESTFAPHDEDLIKRNNELLGTLLKGAAINLHTLQAEARGSLRTLKAHIATFETKKLLDFLQAYRWFDPRSREASNGNPLQLQLEFLQGKAGDHEIQDWLLLSPQIKNPRGLNSINGTDFDVVYRSRHELPHRFHTYNDPVHRQFAEHICCQKVLPRASDELNALRSPHRGVMLYYPITDQKAATKNPKPAKPPFTVGFTLLFPENHIQSPLGFTVRMPDKPEDAVINVD</sequence>
<comment type="caution">
    <text evidence="2">The sequence shown here is derived from an EMBL/GenBank/DDBJ whole genome shotgun (WGS) entry which is preliminary data.</text>
</comment>
<name>A0ABQ1J0F1_9SPHN</name>
<dbReference type="RefSeq" id="WP_188513121.1">
    <property type="nucleotide sequence ID" value="NZ_BMGD01000002.1"/>
</dbReference>
<protein>
    <recommendedName>
        <fullName evidence="1">Putative endonuclease Z1 domain-containing protein</fullName>
    </recommendedName>
</protein>
<feature type="domain" description="Putative endonuclease Z1" evidence="1">
    <location>
        <begin position="458"/>
        <end position="702"/>
    </location>
</feature>
<dbReference type="Proteomes" id="UP000614261">
    <property type="component" value="Unassembled WGS sequence"/>
</dbReference>
<reference evidence="3" key="1">
    <citation type="journal article" date="2019" name="Int. J. Syst. Evol. Microbiol.">
        <title>The Global Catalogue of Microorganisms (GCM) 10K type strain sequencing project: providing services to taxonomists for standard genome sequencing and annotation.</title>
        <authorList>
            <consortium name="The Broad Institute Genomics Platform"/>
            <consortium name="The Broad Institute Genome Sequencing Center for Infectious Disease"/>
            <person name="Wu L."/>
            <person name="Ma J."/>
        </authorList>
    </citation>
    <scope>NUCLEOTIDE SEQUENCE [LARGE SCALE GENOMIC DNA]</scope>
    <source>
        <strain evidence="3">CGMCC 1.12851</strain>
    </source>
</reference>
<accession>A0ABQ1J0F1</accession>
<keyword evidence="3" id="KW-1185">Reference proteome</keyword>
<dbReference type="InterPro" id="IPR018310">
    <property type="entry name" value="Put_endonuclease_Z1-dom"/>
</dbReference>
<evidence type="ECO:0000313" key="3">
    <source>
        <dbReference type="Proteomes" id="UP000614261"/>
    </source>
</evidence>
<organism evidence="2 3">
    <name type="scientific">Blastomonas aquatica</name>
    <dbReference type="NCBI Taxonomy" id="1510276"/>
    <lineage>
        <taxon>Bacteria</taxon>
        <taxon>Pseudomonadati</taxon>
        <taxon>Pseudomonadota</taxon>
        <taxon>Alphaproteobacteria</taxon>
        <taxon>Sphingomonadales</taxon>
        <taxon>Sphingomonadaceae</taxon>
        <taxon>Blastomonas</taxon>
    </lineage>
</organism>
<dbReference type="Pfam" id="PF10593">
    <property type="entry name" value="Z1"/>
    <property type="match status" value="1"/>
</dbReference>